<accession>A0A7W7CAR4</accession>
<dbReference type="InterPro" id="IPR025110">
    <property type="entry name" value="AMP-bd_C"/>
</dbReference>
<dbReference type="InterPro" id="IPR000873">
    <property type="entry name" value="AMP-dep_synth/lig_dom"/>
</dbReference>
<dbReference type="Proteomes" id="UP000533598">
    <property type="component" value="Unassembled WGS sequence"/>
</dbReference>
<dbReference type="PANTHER" id="PTHR43767">
    <property type="entry name" value="LONG-CHAIN-FATTY-ACID--COA LIGASE"/>
    <property type="match status" value="1"/>
</dbReference>
<dbReference type="AlphaFoldDB" id="A0A7W7CAR4"/>
<dbReference type="EMBL" id="JACHMH010000001">
    <property type="protein sequence ID" value="MBB4677552.1"/>
    <property type="molecule type" value="Genomic_DNA"/>
</dbReference>
<evidence type="ECO:0000313" key="3">
    <source>
        <dbReference type="EMBL" id="MBB4677552.1"/>
    </source>
</evidence>
<organism evidence="3 4">
    <name type="scientific">Crossiella cryophila</name>
    <dbReference type="NCBI Taxonomy" id="43355"/>
    <lineage>
        <taxon>Bacteria</taxon>
        <taxon>Bacillati</taxon>
        <taxon>Actinomycetota</taxon>
        <taxon>Actinomycetes</taxon>
        <taxon>Pseudonocardiales</taxon>
        <taxon>Pseudonocardiaceae</taxon>
        <taxon>Crossiella</taxon>
    </lineage>
</organism>
<evidence type="ECO:0000313" key="4">
    <source>
        <dbReference type="Proteomes" id="UP000533598"/>
    </source>
</evidence>
<dbReference type="PROSITE" id="PS00455">
    <property type="entry name" value="AMP_BINDING"/>
    <property type="match status" value="1"/>
</dbReference>
<dbReference type="InterPro" id="IPR020845">
    <property type="entry name" value="AMP-binding_CS"/>
</dbReference>
<gene>
    <name evidence="3" type="ORF">HNR67_003670</name>
</gene>
<reference evidence="3 4" key="1">
    <citation type="submission" date="2020-08" db="EMBL/GenBank/DDBJ databases">
        <title>Sequencing the genomes of 1000 actinobacteria strains.</title>
        <authorList>
            <person name="Klenk H.-P."/>
        </authorList>
    </citation>
    <scope>NUCLEOTIDE SEQUENCE [LARGE SCALE GENOMIC DNA]</scope>
    <source>
        <strain evidence="3 4">DSM 44230</strain>
    </source>
</reference>
<dbReference type="Pfam" id="PF13193">
    <property type="entry name" value="AMP-binding_C"/>
    <property type="match status" value="1"/>
</dbReference>
<protein>
    <submittedName>
        <fullName evidence="3">Acyl-CoA synthetase (AMP-forming)/AMP-acid ligase II</fullName>
    </submittedName>
</protein>
<keyword evidence="4" id="KW-1185">Reference proteome</keyword>
<dbReference type="Gene3D" id="3.30.300.30">
    <property type="match status" value="1"/>
</dbReference>
<proteinExistence type="predicted"/>
<dbReference type="RefSeq" id="WP_185003484.1">
    <property type="nucleotide sequence ID" value="NZ_BAAAUI010000047.1"/>
</dbReference>
<sequence length="513" mass="55161">MDVGRVIARATRRFAARTALDGPQGRQSFGQLGDRVARLANGLRGLGLAAGDRVLDLQTNQNTYVETDLALAAAGLVRVALNYRLHPRDWEHIAEDCGATALIYDARFAESTEALRSGLAGRVVVIGDGPGIRYERLISDAATGWPSGVLDADALVSLNYSSGTTGRPKGAQRTHRNRLASVVNMTSDVLGVIPGSADTYLHAGPITHTSGLFVLPFLVAGAAQLILPQWDPGAVLDAVSRRGVTHTALVPTMIARLLAMPECDRKTMRGLKMLGYAGAPMPPEQIRQAFERITPNLVQYYGLVEAIPPVTVLDAADHAAGLGKQPELLTSAGRPAFGVEVRVVDEDGVDVAAGGIGEVITRGEHVMRGYWQSGRRTDLGKSVREGWLHTGDLGRLDEAERLWLVDRKGDMIISGGYNIYPREVEDVLAEVPGVHEVAVVGIADPDWGQRVVAAYSVHSGASVDEDVLLAHCRERLAAYKKPKELHRVSGFPLNSTGKIAKQVLRQTLGERKD</sequence>
<feature type="domain" description="AMP-binding enzyme C-terminal" evidence="2">
    <location>
        <begin position="423"/>
        <end position="498"/>
    </location>
</feature>
<evidence type="ECO:0000259" key="2">
    <source>
        <dbReference type="Pfam" id="PF13193"/>
    </source>
</evidence>
<keyword evidence="3" id="KW-0436">Ligase</keyword>
<comment type="caution">
    <text evidence="3">The sequence shown here is derived from an EMBL/GenBank/DDBJ whole genome shotgun (WGS) entry which is preliminary data.</text>
</comment>
<name>A0A7W7CAR4_9PSEU</name>
<dbReference type="SUPFAM" id="SSF56801">
    <property type="entry name" value="Acetyl-CoA synthetase-like"/>
    <property type="match status" value="1"/>
</dbReference>
<feature type="domain" description="AMP-dependent synthetase/ligase" evidence="1">
    <location>
        <begin position="9"/>
        <end position="371"/>
    </location>
</feature>
<dbReference type="InterPro" id="IPR042099">
    <property type="entry name" value="ANL_N_sf"/>
</dbReference>
<dbReference type="Pfam" id="PF00501">
    <property type="entry name" value="AMP-binding"/>
    <property type="match status" value="1"/>
</dbReference>
<dbReference type="InterPro" id="IPR050237">
    <property type="entry name" value="ATP-dep_AMP-bd_enzyme"/>
</dbReference>
<dbReference type="GO" id="GO:0016877">
    <property type="term" value="F:ligase activity, forming carbon-sulfur bonds"/>
    <property type="evidence" value="ECO:0007669"/>
    <property type="project" value="UniProtKB-ARBA"/>
</dbReference>
<dbReference type="InterPro" id="IPR045851">
    <property type="entry name" value="AMP-bd_C_sf"/>
</dbReference>
<dbReference type="PANTHER" id="PTHR43767:SF7">
    <property type="entry name" value="MEDIUM_LONG-CHAIN-FATTY-ACID--COA LIGASE FADD8"/>
    <property type="match status" value="1"/>
</dbReference>
<evidence type="ECO:0000259" key="1">
    <source>
        <dbReference type="Pfam" id="PF00501"/>
    </source>
</evidence>
<dbReference type="Gene3D" id="3.40.50.12780">
    <property type="entry name" value="N-terminal domain of ligase-like"/>
    <property type="match status" value="1"/>
</dbReference>